<feature type="compositionally biased region" description="Polar residues" evidence="1">
    <location>
        <begin position="192"/>
        <end position="202"/>
    </location>
</feature>
<evidence type="ECO:0000256" key="1">
    <source>
        <dbReference type="SAM" id="MobiDB-lite"/>
    </source>
</evidence>
<dbReference type="Proteomes" id="UP000221961">
    <property type="component" value="Chromosome"/>
</dbReference>
<protein>
    <recommendedName>
        <fullName evidence="2">HTH cro/C1-type domain-containing protein</fullName>
    </recommendedName>
</protein>
<gene>
    <name evidence="3" type="ORF">CRH09_00050</name>
</gene>
<evidence type="ECO:0000313" key="3">
    <source>
        <dbReference type="EMBL" id="ATL64866.1"/>
    </source>
</evidence>
<feature type="domain" description="HTH cro/C1-type" evidence="2">
    <location>
        <begin position="5"/>
        <end position="40"/>
    </location>
</feature>
<evidence type="ECO:0000259" key="2">
    <source>
        <dbReference type="PROSITE" id="PS50943"/>
    </source>
</evidence>
<dbReference type="PROSITE" id="PS50943">
    <property type="entry name" value="HTH_CROC1"/>
    <property type="match status" value="1"/>
</dbReference>
<accession>A0A291RBX4</accession>
<sequence length="202" mass="22593">MGYKVSRSAIADIENRRRKYISTAELSVIAWALAVPPVRLLYPALPDGDAEVVPGVHKSASQAMTWFSGETVFTPPPLASTDFADADERRAESQKASDRLVALVDGQKPVELSRQRVNLRNRRRSMGEVLAYLQEELPEAAPTILREIETIQHYLKETERELRMLPDAVVSDEPADDLSGEKFSNPYVTLPKMTQQQGNSKQ</sequence>
<reference evidence="3 4" key="1">
    <citation type="submission" date="2017-10" db="EMBL/GenBank/DDBJ databases">
        <title>Comparative genomics between pathogenic Norcardia.</title>
        <authorList>
            <person name="Zeng L."/>
        </authorList>
    </citation>
    <scope>NUCLEOTIDE SEQUENCE [LARGE SCALE GENOMIC DNA]</scope>
    <source>
        <strain evidence="3 4">NC_YFY_NT001</strain>
    </source>
</reference>
<dbReference type="InterPro" id="IPR001387">
    <property type="entry name" value="Cro/C1-type_HTH"/>
</dbReference>
<dbReference type="AlphaFoldDB" id="A0A291RBX4"/>
<organism evidence="3 4">
    <name type="scientific">Nocardia terpenica</name>
    <dbReference type="NCBI Taxonomy" id="455432"/>
    <lineage>
        <taxon>Bacteria</taxon>
        <taxon>Bacillati</taxon>
        <taxon>Actinomycetota</taxon>
        <taxon>Actinomycetes</taxon>
        <taxon>Mycobacteriales</taxon>
        <taxon>Nocardiaceae</taxon>
        <taxon>Nocardia</taxon>
    </lineage>
</organism>
<name>A0A291RBX4_9NOCA</name>
<evidence type="ECO:0000313" key="4">
    <source>
        <dbReference type="Proteomes" id="UP000221961"/>
    </source>
</evidence>
<feature type="region of interest" description="Disordered" evidence="1">
    <location>
        <begin position="171"/>
        <end position="202"/>
    </location>
</feature>
<dbReference type="EMBL" id="CP023778">
    <property type="protein sequence ID" value="ATL64866.1"/>
    <property type="molecule type" value="Genomic_DNA"/>
</dbReference>
<proteinExistence type="predicted"/>
<dbReference type="KEGG" id="ntp:CRH09_00050"/>